<dbReference type="SUPFAM" id="SSF100879">
    <property type="entry name" value="Lesion bypass DNA polymerase (Y-family), little finger domain"/>
    <property type="match status" value="1"/>
</dbReference>
<proteinExistence type="inferred from homology"/>
<dbReference type="PROSITE" id="PS50173">
    <property type="entry name" value="UMUC"/>
    <property type="match status" value="1"/>
</dbReference>
<evidence type="ECO:0000256" key="3">
    <source>
        <dbReference type="ARBA" id="ARBA00025589"/>
    </source>
</evidence>
<gene>
    <name evidence="5" type="ORF">M2283_001378</name>
</gene>
<dbReference type="EMBL" id="JARXVH010000002">
    <property type="protein sequence ID" value="MDH6214095.1"/>
    <property type="molecule type" value="Genomic_DNA"/>
</dbReference>
<dbReference type="RefSeq" id="WP_280875162.1">
    <property type="nucleotide sequence ID" value="NZ_JARXVH010000002.1"/>
</dbReference>
<dbReference type="Gene3D" id="3.30.70.270">
    <property type="match status" value="1"/>
</dbReference>
<organism evidence="5 6">
    <name type="scientific">Streptomyces pseudovenezuelae</name>
    <dbReference type="NCBI Taxonomy" id="67350"/>
    <lineage>
        <taxon>Bacteria</taxon>
        <taxon>Bacillati</taxon>
        <taxon>Actinomycetota</taxon>
        <taxon>Actinomycetes</taxon>
        <taxon>Kitasatosporales</taxon>
        <taxon>Streptomycetaceae</taxon>
        <taxon>Streptomyces</taxon>
        <taxon>Streptomyces aurantiacus group</taxon>
    </lineage>
</organism>
<evidence type="ECO:0000256" key="2">
    <source>
        <dbReference type="ARBA" id="ARBA00022763"/>
    </source>
</evidence>
<evidence type="ECO:0000256" key="1">
    <source>
        <dbReference type="ARBA" id="ARBA00010945"/>
    </source>
</evidence>
<comment type="similarity">
    <text evidence="1">Belongs to the DNA polymerase type-Y family.</text>
</comment>
<dbReference type="PANTHER" id="PTHR35369">
    <property type="entry name" value="BLR3025 PROTEIN-RELATED"/>
    <property type="match status" value="1"/>
</dbReference>
<dbReference type="InterPro" id="IPR043502">
    <property type="entry name" value="DNA/RNA_pol_sf"/>
</dbReference>
<keyword evidence="5" id="KW-0808">Transferase</keyword>
<dbReference type="PANTHER" id="PTHR35369:SF2">
    <property type="entry name" value="BLR3025 PROTEIN"/>
    <property type="match status" value="1"/>
</dbReference>
<evidence type="ECO:0000313" key="5">
    <source>
        <dbReference type="EMBL" id="MDH6214095.1"/>
    </source>
</evidence>
<dbReference type="InterPro" id="IPR043128">
    <property type="entry name" value="Rev_trsase/Diguanyl_cyclase"/>
</dbReference>
<dbReference type="InterPro" id="IPR001126">
    <property type="entry name" value="UmuC"/>
</dbReference>
<dbReference type="SUPFAM" id="SSF56672">
    <property type="entry name" value="DNA/RNA polymerases"/>
    <property type="match status" value="1"/>
</dbReference>
<feature type="domain" description="UmuC" evidence="4">
    <location>
        <begin position="28"/>
        <end position="131"/>
    </location>
</feature>
<accession>A0ABT6LCQ8</accession>
<keyword evidence="2" id="KW-0227">DNA damage</keyword>
<dbReference type="InterPro" id="IPR050356">
    <property type="entry name" value="SulA_CellDiv_inhibitor"/>
</dbReference>
<dbReference type="GO" id="GO:0003887">
    <property type="term" value="F:DNA-directed DNA polymerase activity"/>
    <property type="evidence" value="ECO:0007669"/>
    <property type="project" value="UniProtKB-EC"/>
</dbReference>
<comment type="function">
    <text evidence="3">Poorly processive, error-prone DNA polymerase involved in untargeted mutagenesis. Copies undamaged DNA at stalled replication forks, which arise in vivo from mismatched or misaligned primer ends. These misaligned primers can be extended by PolIV. Exhibits no 3'-5' exonuclease (proofreading) activity. May be involved in translesional synthesis, in conjunction with the beta clamp from PolIII.</text>
</comment>
<keyword evidence="6" id="KW-1185">Reference proteome</keyword>
<name>A0ABT6LCQ8_9ACTN</name>
<keyword evidence="5" id="KW-0548">Nucleotidyltransferase</keyword>
<dbReference type="EC" id="2.7.7.7" evidence="5"/>
<dbReference type="Gene3D" id="3.30.1490.100">
    <property type="entry name" value="DNA polymerase, Y-family, little finger domain"/>
    <property type="match status" value="1"/>
</dbReference>
<dbReference type="Gene3D" id="1.10.150.20">
    <property type="entry name" value="5' to 3' exonuclease, C-terminal subdomain"/>
    <property type="match status" value="1"/>
</dbReference>
<dbReference type="InterPro" id="IPR036775">
    <property type="entry name" value="DNA_pol_Y-fam_lit_finger_sf"/>
</dbReference>
<comment type="caution">
    <text evidence="5">The sequence shown here is derived from an EMBL/GenBank/DDBJ whole genome shotgun (WGS) entry which is preliminary data.</text>
</comment>
<dbReference type="InterPro" id="IPR017961">
    <property type="entry name" value="DNA_pol_Y-fam_little_finger"/>
</dbReference>
<evidence type="ECO:0000313" key="6">
    <source>
        <dbReference type="Proteomes" id="UP001160499"/>
    </source>
</evidence>
<protein>
    <submittedName>
        <fullName evidence="5">DNA polymerase-4</fullName>
        <ecNumber evidence="5">2.7.7.7</ecNumber>
    </submittedName>
</protein>
<evidence type="ECO:0000259" key="4">
    <source>
        <dbReference type="PROSITE" id="PS50173"/>
    </source>
</evidence>
<sequence>MSATSTERRPGVVMHVRCPDRLPEETYRQVLEQLAELSPVVQALPPTAALVDLRGALRYHGATASHLGEILRLRTVSRYGVDVRVGIGPTITVAATASAQVRHPGGVLAIEAADVADWLALLLVEELHGIGPRQAATLRHYGVDRVGLLAALPAETVQRLLGRAGRAAVDRARGIDPRTVTPRRLPASVSVRHRFPHDVLDGAVARSALLGLVVQLGAELRRRGQAARALTLTLTFAGGPAWEKTRRLAEPSGHEDDLRQLTYQLMDAAGLQRGRLTGLALRGEDLVDGDRVAEQLSLDAARQTRLVAEIAVDRIREKFGPGAIGPAATYRSAS</sequence>
<reference evidence="5 6" key="1">
    <citation type="submission" date="2023-04" db="EMBL/GenBank/DDBJ databases">
        <title>Forest soil microbial communities from Buena Vista Peninsula, Colon Province, Panama.</title>
        <authorList>
            <person name="Bouskill N."/>
        </authorList>
    </citation>
    <scope>NUCLEOTIDE SEQUENCE [LARGE SCALE GENOMIC DNA]</scope>
    <source>
        <strain evidence="5 6">GGS1</strain>
    </source>
</reference>
<dbReference type="Proteomes" id="UP001160499">
    <property type="component" value="Unassembled WGS sequence"/>
</dbReference>
<dbReference type="Pfam" id="PF11799">
    <property type="entry name" value="IMS_C"/>
    <property type="match status" value="1"/>
</dbReference>